<organism evidence="1 2">
    <name type="scientific">Ambrosiozyma monospora</name>
    <name type="common">Yeast</name>
    <name type="synonym">Endomycopsis monosporus</name>
    <dbReference type="NCBI Taxonomy" id="43982"/>
    <lineage>
        <taxon>Eukaryota</taxon>
        <taxon>Fungi</taxon>
        <taxon>Dikarya</taxon>
        <taxon>Ascomycota</taxon>
        <taxon>Saccharomycotina</taxon>
        <taxon>Pichiomycetes</taxon>
        <taxon>Pichiales</taxon>
        <taxon>Pichiaceae</taxon>
        <taxon>Ambrosiozyma</taxon>
    </lineage>
</organism>
<evidence type="ECO:0000313" key="1">
    <source>
        <dbReference type="EMBL" id="GME89760.1"/>
    </source>
</evidence>
<proteinExistence type="predicted"/>
<gene>
    <name evidence="1" type="ORF">Amon02_000857200</name>
</gene>
<protein>
    <submittedName>
        <fullName evidence="1">Unnamed protein product</fullName>
    </submittedName>
</protein>
<dbReference type="Proteomes" id="UP001165064">
    <property type="component" value="Unassembled WGS sequence"/>
</dbReference>
<reference evidence="1" key="1">
    <citation type="submission" date="2023-04" db="EMBL/GenBank/DDBJ databases">
        <title>Ambrosiozyma monospora NBRC 10751.</title>
        <authorList>
            <person name="Ichikawa N."/>
            <person name="Sato H."/>
            <person name="Tonouchi N."/>
        </authorList>
    </citation>
    <scope>NUCLEOTIDE SEQUENCE</scope>
    <source>
        <strain evidence="1">NBRC 10751</strain>
    </source>
</reference>
<comment type="caution">
    <text evidence="1">The sequence shown here is derived from an EMBL/GenBank/DDBJ whole genome shotgun (WGS) entry which is preliminary data.</text>
</comment>
<accession>A0ACB5TJB3</accession>
<dbReference type="EMBL" id="BSXS01007664">
    <property type="protein sequence ID" value="GME89760.1"/>
    <property type="molecule type" value="Genomic_DNA"/>
</dbReference>
<name>A0ACB5TJB3_AMBMO</name>
<evidence type="ECO:0000313" key="2">
    <source>
        <dbReference type="Proteomes" id="UP001165064"/>
    </source>
</evidence>
<sequence>MKTSYRALPIFFGVILTMMKIKLWVYVKMVNFQNRLEINWEAEQKFPNSDKFLFSVLFESWIVSSICMQTGMFKYTLRQTSDVSKIVNICDSCDPIINILEFVSGKSEPLMH</sequence>
<keyword evidence="2" id="KW-1185">Reference proteome</keyword>